<sequence>MQRSHIHVKKLEALLDASKILNSAQDTDQILKTLLELSIDLIDGCDAGCIFLYNKVSELLEMYAFVGMGDVVKDVKMKPGESMTGLCFVRNEPIFFPDNDTVKKAMSTMSEDNTKLAVKGKVVSSKINSSICCPLLHRNETLGVLVVDNFSNQVPLVASDVELLQAISVQATIAIINAQNLEKELENNRVLEEYNKIIESQRDRYRYSTQVHSKFTNMVLKGSTIEDIIHEIKQLTQKDILLLDIFHNITHHALDQDNLKILEIIKPLIIQKSQRDSKISFYEASTEKHYFVFPIMVNKEALGWLCLISKTAPLLENEVITAERSVTILALEFLKQNELMDLEQSLKGDFLDGLIRNDNLAYVLKCSESYHFDLSASHRILLMDFSFENQSKLNSQSYERRIRDCIKYYYYHFSTFLKNNCPGSVALIRHHQIVCILEVNLSSESLQVDSLLAFVQTEYQNNYSNVFKNLLIKIGISNTFTEISQFKEAYENSRHTVHLIKSDQASVKWLYFKDIHIKRFLLANKPEDLISYTQNLLNPLLHYNNASREDFLNTLSTYLKSNCNWSYTKEQLHIHGNTLTYRLNRIEEILNLDLNNYQDRLRLQIAFEIQELLF</sequence>
<gene>
    <name evidence="2" type="ORF">ISU02_13780</name>
</gene>
<keyword evidence="3" id="KW-1185">Reference proteome</keyword>
<evidence type="ECO:0000313" key="3">
    <source>
        <dbReference type="Proteomes" id="UP000614200"/>
    </source>
</evidence>
<dbReference type="PANTHER" id="PTHR33744:SF1">
    <property type="entry name" value="DNA-BINDING TRANSCRIPTIONAL ACTIVATOR ADER"/>
    <property type="match status" value="1"/>
</dbReference>
<feature type="domain" description="GAF" evidence="1">
    <location>
        <begin position="26"/>
        <end position="185"/>
    </location>
</feature>
<dbReference type="SUPFAM" id="SSF55781">
    <property type="entry name" value="GAF domain-like"/>
    <property type="match status" value="1"/>
</dbReference>
<dbReference type="RefSeq" id="WP_194702428.1">
    <property type="nucleotide sequence ID" value="NZ_JADKNH010000008.1"/>
</dbReference>
<dbReference type="InterPro" id="IPR051448">
    <property type="entry name" value="CdaR-like_regulators"/>
</dbReference>
<evidence type="ECO:0000313" key="2">
    <source>
        <dbReference type="EMBL" id="MBF4694187.1"/>
    </source>
</evidence>
<evidence type="ECO:0000259" key="1">
    <source>
        <dbReference type="SMART" id="SM00065"/>
    </source>
</evidence>
<dbReference type="InterPro" id="IPR042070">
    <property type="entry name" value="PucR_C-HTH_sf"/>
</dbReference>
<dbReference type="PANTHER" id="PTHR33744">
    <property type="entry name" value="CARBOHYDRATE DIACID REGULATOR"/>
    <property type="match status" value="1"/>
</dbReference>
<dbReference type="Pfam" id="PF13556">
    <property type="entry name" value="HTH_30"/>
    <property type="match status" value="1"/>
</dbReference>
<dbReference type="Gene3D" id="3.30.450.40">
    <property type="match status" value="2"/>
</dbReference>
<dbReference type="Gene3D" id="1.10.10.2840">
    <property type="entry name" value="PucR C-terminal helix-turn-helix domain"/>
    <property type="match status" value="1"/>
</dbReference>
<dbReference type="SMART" id="SM00065">
    <property type="entry name" value="GAF"/>
    <property type="match status" value="1"/>
</dbReference>
<dbReference type="InterPro" id="IPR029016">
    <property type="entry name" value="GAF-like_dom_sf"/>
</dbReference>
<name>A0ABR9ZUQ0_9FIRM</name>
<dbReference type="Proteomes" id="UP000614200">
    <property type="component" value="Unassembled WGS sequence"/>
</dbReference>
<comment type="caution">
    <text evidence="2">The sequence shown here is derived from an EMBL/GenBank/DDBJ whole genome shotgun (WGS) entry which is preliminary data.</text>
</comment>
<dbReference type="Pfam" id="PF13185">
    <property type="entry name" value="GAF_2"/>
    <property type="match status" value="1"/>
</dbReference>
<proteinExistence type="predicted"/>
<reference evidence="2 3" key="1">
    <citation type="submission" date="2020-11" db="EMBL/GenBank/DDBJ databases">
        <title>Fusibacter basophilias sp. nov.</title>
        <authorList>
            <person name="Qiu D."/>
        </authorList>
    </citation>
    <scope>NUCLEOTIDE SEQUENCE [LARGE SCALE GENOMIC DNA]</scope>
    <source>
        <strain evidence="2 3">Q10-2</strain>
    </source>
</reference>
<organism evidence="2 3">
    <name type="scientific">Fusibacter ferrireducens</name>
    <dbReference type="NCBI Taxonomy" id="2785058"/>
    <lineage>
        <taxon>Bacteria</taxon>
        <taxon>Bacillati</taxon>
        <taxon>Bacillota</taxon>
        <taxon>Clostridia</taxon>
        <taxon>Eubacteriales</taxon>
        <taxon>Eubacteriales Family XII. Incertae Sedis</taxon>
        <taxon>Fusibacter</taxon>
    </lineage>
</organism>
<dbReference type="EMBL" id="JADKNH010000008">
    <property type="protein sequence ID" value="MBF4694187.1"/>
    <property type="molecule type" value="Genomic_DNA"/>
</dbReference>
<accession>A0ABR9ZUQ0</accession>
<dbReference type="InterPro" id="IPR025736">
    <property type="entry name" value="PucR_C-HTH_dom"/>
</dbReference>
<protein>
    <submittedName>
        <fullName evidence="2">Helix-turn-helix domain-containing protein</fullName>
    </submittedName>
</protein>
<dbReference type="InterPro" id="IPR003018">
    <property type="entry name" value="GAF"/>
</dbReference>